<dbReference type="AlphaFoldDB" id="A0A834K5M9"/>
<name>A0A834K5M9_VESVU</name>
<proteinExistence type="predicted"/>
<dbReference type="EMBL" id="JACSEA010000005">
    <property type="protein sequence ID" value="KAF7400506.1"/>
    <property type="molecule type" value="Genomic_DNA"/>
</dbReference>
<sequence length="98" mass="11071">MPKGENVYTGFENFKWWLNGKGGERVGEGDDVAGREGNEGTKDERTGNLRWLLRNCATIQVLSTTALKVALFLMAKNTVQFENSSKEIEDKWKKLKCS</sequence>
<gene>
    <name evidence="1" type="ORF">HZH66_005690</name>
</gene>
<accession>A0A834K5M9</accession>
<keyword evidence="2" id="KW-1185">Reference proteome</keyword>
<comment type="caution">
    <text evidence="1">The sequence shown here is derived from an EMBL/GenBank/DDBJ whole genome shotgun (WGS) entry which is preliminary data.</text>
</comment>
<dbReference type="Proteomes" id="UP000614350">
    <property type="component" value="Unassembled WGS sequence"/>
</dbReference>
<evidence type="ECO:0000313" key="1">
    <source>
        <dbReference type="EMBL" id="KAF7400506.1"/>
    </source>
</evidence>
<evidence type="ECO:0000313" key="2">
    <source>
        <dbReference type="Proteomes" id="UP000614350"/>
    </source>
</evidence>
<protein>
    <submittedName>
        <fullName evidence="1">Uncharacterized protein</fullName>
    </submittedName>
</protein>
<reference evidence="1" key="1">
    <citation type="journal article" date="2020" name="G3 (Bethesda)">
        <title>High-Quality Assemblies for Three Invasive Social Wasps from the &lt;i&gt;Vespula&lt;/i&gt; Genus.</title>
        <authorList>
            <person name="Harrop T.W.R."/>
            <person name="Guhlin J."/>
            <person name="McLaughlin G.M."/>
            <person name="Permina E."/>
            <person name="Stockwell P."/>
            <person name="Gilligan J."/>
            <person name="Le Lec M.F."/>
            <person name="Gruber M.A.M."/>
            <person name="Quinn O."/>
            <person name="Lovegrove M."/>
            <person name="Duncan E.J."/>
            <person name="Remnant E.J."/>
            <person name="Van Eeckhoven J."/>
            <person name="Graham B."/>
            <person name="Knapp R.A."/>
            <person name="Langford K.W."/>
            <person name="Kronenberg Z."/>
            <person name="Press M.O."/>
            <person name="Eacker S.M."/>
            <person name="Wilson-Rankin E.E."/>
            <person name="Purcell J."/>
            <person name="Lester P.J."/>
            <person name="Dearden P.K."/>
        </authorList>
    </citation>
    <scope>NUCLEOTIDE SEQUENCE</scope>
    <source>
        <strain evidence="1">Marl-1</strain>
    </source>
</reference>
<organism evidence="1 2">
    <name type="scientific">Vespula vulgaris</name>
    <name type="common">Yellow jacket</name>
    <name type="synonym">Wasp</name>
    <dbReference type="NCBI Taxonomy" id="7454"/>
    <lineage>
        <taxon>Eukaryota</taxon>
        <taxon>Metazoa</taxon>
        <taxon>Ecdysozoa</taxon>
        <taxon>Arthropoda</taxon>
        <taxon>Hexapoda</taxon>
        <taxon>Insecta</taxon>
        <taxon>Pterygota</taxon>
        <taxon>Neoptera</taxon>
        <taxon>Endopterygota</taxon>
        <taxon>Hymenoptera</taxon>
        <taxon>Apocrita</taxon>
        <taxon>Aculeata</taxon>
        <taxon>Vespoidea</taxon>
        <taxon>Vespidae</taxon>
        <taxon>Vespinae</taxon>
        <taxon>Vespula</taxon>
    </lineage>
</organism>